<evidence type="ECO:0000256" key="8">
    <source>
        <dbReference type="SAM" id="MobiDB-lite"/>
    </source>
</evidence>
<evidence type="ECO:0000256" key="6">
    <source>
        <dbReference type="ARBA" id="ARBA00023235"/>
    </source>
</evidence>
<reference evidence="11" key="1">
    <citation type="submission" date="2020-05" db="EMBL/GenBank/DDBJ databases">
        <title>Frigoriglobus tundricola gen. nov., sp. nov., a psychrotolerant cellulolytic planctomycete of the family Gemmataceae with two divergent copies of 16S rRNA gene.</title>
        <authorList>
            <person name="Kulichevskaya I.S."/>
            <person name="Ivanova A.A."/>
            <person name="Naumoff D.G."/>
            <person name="Beletsky A.V."/>
            <person name="Rijpstra W.I.C."/>
            <person name="Sinninghe Damste J.S."/>
            <person name="Mardanov A.V."/>
            <person name="Ravin N.V."/>
            <person name="Dedysh S.N."/>
        </authorList>
    </citation>
    <scope>NUCLEOTIDE SEQUENCE [LARGE SCALE GENOMIC DNA]</scope>
    <source>
        <strain evidence="11">PL17</strain>
    </source>
</reference>
<comment type="catalytic activity">
    <reaction evidence="1 7">
        <text>ATP-dependent breakage, passage and rejoining of double-stranded DNA.</text>
        <dbReference type="EC" id="5.6.2.2"/>
    </reaction>
</comment>
<dbReference type="InterPro" id="IPR006691">
    <property type="entry name" value="GyrA/parC_rep"/>
</dbReference>
<dbReference type="NCBIfam" id="TIGR01063">
    <property type="entry name" value="gyrA"/>
    <property type="match status" value="1"/>
</dbReference>
<dbReference type="InterPro" id="IPR013757">
    <property type="entry name" value="Topo_IIA_A_a_sf"/>
</dbReference>
<dbReference type="PANTHER" id="PTHR43493">
    <property type="entry name" value="DNA GYRASE/TOPOISOMERASE SUBUNIT A"/>
    <property type="match status" value="1"/>
</dbReference>
<dbReference type="PROSITE" id="PS52040">
    <property type="entry name" value="TOPO_IIA"/>
    <property type="match status" value="1"/>
</dbReference>
<keyword evidence="4 7" id="KW-0799">Topoisomerase</keyword>
<dbReference type="PANTHER" id="PTHR43493:SF5">
    <property type="entry name" value="DNA GYRASE SUBUNIT A, CHLOROPLASTIC_MITOCHONDRIAL"/>
    <property type="match status" value="1"/>
</dbReference>
<keyword evidence="5 7" id="KW-0238">DNA-binding</keyword>
<organism evidence="10 11">
    <name type="scientific">Frigoriglobus tundricola</name>
    <dbReference type="NCBI Taxonomy" id="2774151"/>
    <lineage>
        <taxon>Bacteria</taxon>
        <taxon>Pseudomonadati</taxon>
        <taxon>Planctomycetota</taxon>
        <taxon>Planctomycetia</taxon>
        <taxon>Gemmatales</taxon>
        <taxon>Gemmataceae</taxon>
        <taxon>Frigoriglobus</taxon>
    </lineage>
</organism>
<dbReference type="GO" id="GO:0009330">
    <property type="term" value="C:DNA topoisomerase type II (double strand cut, ATP-hydrolyzing) complex"/>
    <property type="evidence" value="ECO:0007669"/>
    <property type="project" value="TreeGrafter"/>
</dbReference>
<dbReference type="CDD" id="cd00187">
    <property type="entry name" value="TOP4c"/>
    <property type="match status" value="1"/>
</dbReference>
<dbReference type="GO" id="GO:0005737">
    <property type="term" value="C:cytoplasm"/>
    <property type="evidence" value="ECO:0007669"/>
    <property type="project" value="TreeGrafter"/>
</dbReference>
<dbReference type="NCBIfam" id="NF004044">
    <property type="entry name" value="PRK05561.1"/>
    <property type="match status" value="1"/>
</dbReference>
<dbReference type="Pfam" id="PF03989">
    <property type="entry name" value="DNA_gyraseA_C"/>
    <property type="match status" value="6"/>
</dbReference>
<keyword evidence="6 7" id="KW-0413">Isomerase</keyword>
<proteinExistence type="inferred from homology"/>
<dbReference type="EMBL" id="CP053452">
    <property type="protein sequence ID" value="QJW97652.1"/>
    <property type="molecule type" value="Genomic_DNA"/>
</dbReference>
<dbReference type="Pfam" id="PF00521">
    <property type="entry name" value="DNA_topoisoIV"/>
    <property type="match status" value="1"/>
</dbReference>
<sequence length="897" mass="98198">MADPVPPPTGPDAPPPELAYVGPLDIVDELRDSYLTYAQSVIVSRALPDVRDGLKPSQRRILVAMNDLGLGPASTTSKCAGIIGETMKRYHPHGDASIYDSLVRMAQDWNLRYRLVHGQGNFGSIAGLPPAAHRYTEARLTPAAAELLEDLERDTVDFIDNYDGKYREPLVLPGKFPNLLVNGSDGIAVGMATHIPPHNLREVCKGLIKLIDEPDATLGEIIDIIPGPDFPTGGQIMGRQGILDAYARGAGRLTLRARARVVEEGKGKSPSILITEVPFQVTRNALTEEIGQLVKDDRIAGISGIRDESSARNGEPVRLVIELKRGADPHLILNQLYQFSKLQKTVSVIMLALVDGRPRELTIKEMLQKFLEHRVHVIRRRTEFLLREAKRRGHVLEGQLIAIADIEQVIKICRTSANRGEAKLRLQGMAVPAALMERAIGAAPFAALQRELGTVAEYRMTEQQAEAVVRLQLGQLAALESEEILKEYMQLRDLIRGYETLLSDDANVRAVIRDDLEKMAAKYGDERRTEITDDGGDLEMEDLIVDEPNVVTISHEGFVKRMPLTEYRVQGRGGKGVQGGLRDNDFVEHFFVASTKAYLLCFANTGRMYWLKVYKIPTASRTSPGRSIANVLSLAAEEKITSIVPVREFVENQYLLMATRQGTVKKTELMAYSNVRAGGVIGLTLDEGDDLIGVALTRPGDEIVLSTQKGMAIRFRESNARPMGRTARGVKGIKLGRDDAIVGMVVADPDGLLLTVCENGYGKRTPFGANTPVPEGAAESDEDAGTEPEVVEPEPGEAEGEAENDPSGMRYRLQRRGGKGVKDVKVTAKNGKVIGITSVRDGDEIMLITKDGMVTRSKVEDIRIVGRNTQGVRVMNLNDGDKIVSVAKVAQENVGAE</sequence>
<keyword evidence="11" id="KW-1185">Reference proteome</keyword>
<dbReference type="Proteomes" id="UP000503447">
    <property type="component" value="Chromosome"/>
</dbReference>
<dbReference type="InterPro" id="IPR050220">
    <property type="entry name" value="Type_II_DNA_Topoisomerases"/>
</dbReference>
<dbReference type="NCBIfam" id="NF004043">
    <property type="entry name" value="PRK05560.1"/>
    <property type="match status" value="1"/>
</dbReference>
<evidence type="ECO:0000313" key="10">
    <source>
        <dbReference type="EMBL" id="QJW97652.1"/>
    </source>
</evidence>
<evidence type="ECO:0000256" key="5">
    <source>
        <dbReference type="ARBA" id="ARBA00023125"/>
    </source>
</evidence>
<feature type="compositionally biased region" description="Acidic residues" evidence="8">
    <location>
        <begin position="778"/>
        <end position="804"/>
    </location>
</feature>
<dbReference type="SUPFAM" id="SSF56719">
    <property type="entry name" value="Type II DNA topoisomerase"/>
    <property type="match status" value="1"/>
</dbReference>
<evidence type="ECO:0000256" key="2">
    <source>
        <dbReference type="ARBA" id="ARBA00008263"/>
    </source>
</evidence>
<dbReference type="GO" id="GO:0006265">
    <property type="term" value="P:DNA topological change"/>
    <property type="evidence" value="ECO:0007669"/>
    <property type="project" value="UniProtKB-UniRule"/>
</dbReference>
<accession>A0A6M5YXH2</accession>
<dbReference type="InterPro" id="IPR013760">
    <property type="entry name" value="Topo_IIA-like_dom_sf"/>
</dbReference>
<evidence type="ECO:0000256" key="7">
    <source>
        <dbReference type="PROSITE-ProRule" id="PRU01384"/>
    </source>
</evidence>
<evidence type="ECO:0000256" key="1">
    <source>
        <dbReference type="ARBA" id="ARBA00000185"/>
    </source>
</evidence>
<evidence type="ECO:0000259" key="9">
    <source>
        <dbReference type="PROSITE" id="PS52040"/>
    </source>
</evidence>
<gene>
    <name evidence="10" type="ORF">FTUN_5229</name>
</gene>
<dbReference type="SMART" id="SM00434">
    <property type="entry name" value="TOP4c"/>
    <property type="match status" value="1"/>
</dbReference>
<dbReference type="InterPro" id="IPR035516">
    <property type="entry name" value="Gyrase/topoIV_suA_C"/>
</dbReference>
<dbReference type="Gene3D" id="2.120.10.90">
    <property type="entry name" value="DNA gyrase/topoisomerase IV, subunit A, C-terminal"/>
    <property type="match status" value="1"/>
</dbReference>
<feature type="active site" description="O-(5'-phospho-DNA)-tyrosine intermediate" evidence="7">
    <location>
        <position position="135"/>
    </location>
</feature>
<dbReference type="KEGG" id="ftj:FTUN_5229"/>
<feature type="region of interest" description="Disordered" evidence="8">
    <location>
        <begin position="764"/>
        <end position="811"/>
    </location>
</feature>
<name>A0A6M5YXH2_9BACT</name>
<comment type="similarity">
    <text evidence="2">Belongs to the type II topoisomerase GyrA/ParC subunit family.</text>
</comment>
<dbReference type="GO" id="GO:0003918">
    <property type="term" value="F:DNA topoisomerase type II (double strand cut, ATP-hydrolyzing) activity"/>
    <property type="evidence" value="ECO:0007669"/>
    <property type="project" value="UniProtKB-EC"/>
</dbReference>
<protein>
    <recommendedName>
        <fullName evidence="3">DNA topoisomerase (ATP-hydrolyzing)</fullName>
        <ecNumber evidence="3">5.6.2.2</ecNumber>
    </recommendedName>
</protein>
<dbReference type="Gene3D" id="3.90.199.10">
    <property type="entry name" value="Topoisomerase II, domain 5"/>
    <property type="match status" value="1"/>
</dbReference>
<dbReference type="InterPro" id="IPR013758">
    <property type="entry name" value="Topo_IIA_A/C_ab"/>
</dbReference>
<dbReference type="Gene3D" id="3.30.1360.40">
    <property type="match status" value="1"/>
</dbReference>
<evidence type="ECO:0000256" key="4">
    <source>
        <dbReference type="ARBA" id="ARBA00023029"/>
    </source>
</evidence>
<dbReference type="InterPro" id="IPR002205">
    <property type="entry name" value="Topo_IIA_dom_A"/>
</dbReference>
<evidence type="ECO:0000256" key="3">
    <source>
        <dbReference type="ARBA" id="ARBA00012895"/>
    </source>
</evidence>
<dbReference type="GO" id="GO:0003677">
    <property type="term" value="F:DNA binding"/>
    <property type="evidence" value="ECO:0007669"/>
    <property type="project" value="UniProtKB-UniRule"/>
</dbReference>
<dbReference type="Gene3D" id="1.10.268.10">
    <property type="entry name" value="Topoisomerase, domain 3"/>
    <property type="match status" value="1"/>
</dbReference>
<feature type="domain" description="Topo IIA-type catalytic" evidence="9">
    <location>
        <begin position="47"/>
        <end position="543"/>
    </location>
</feature>
<dbReference type="AlphaFoldDB" id="A0A6M5YXH2"/>
<dbReference type="SUPFAM" id="SSF101904">
    <property type="entry name" value="GyrA/ParC C-terminal domain-like"/>
    <property type="match status" value="2"/>
</dbReference>
<dbReference type="GO" id="GO:0005524">
    <property type="term" value="F:ATP binding"/>
    <property type="evidence" value="ECO:0007669"/>
    <property type="project" value="InterPro"/>
</dbReference>
<evidence type="ECO:0000313" key="11">
    <source>
        <dbReference type="Proteomes" id="UP000503447"/>
    </source>
</evidence>
<dbReference type="EC" id="5.6.2.2" evidence="3"/>